<dbReference type="EMBL" id="CP017982">
    <property type="protein sequence ID" value="AYE61102.1"/>
    <property type="molecule type" value="Genomic_DNA"/>
</dbReference>
<proteinExistence type="predicted"/>
<dbReference type="SUPFAM" id="SSF52540">
    <property type="entry name" value="P-loop containing nucleoside triphosphate hydrolases"/>
    <property type="match status" value="1"/>
</dbReference>
<evidence type="ECO:0008006" key="3">
    <source>
        <dbReference type="Google" id="ProtNLM"/>
    </source>
</evidence>
<accession>A0A386RCM8</accession>
<gene>
    <name evidence="1" type="ORF">BC335_0585</name>
</gene>
<dbReference type="InterPro" id="IPR027417">
    <property type="entry name" value="P-loop_NTPase"/>
</dbReference>
<dbReference type="Proteomes" id="UP000267794">
    <property type="component" value="Chromosome"/>
</dbReference>
<name>A0A386RCM8_LACHE</name>
<sequence length="192" mass="22090">MPILYIFAGVTGAGKSTLTQSQFNKVITYKVNADEISRRNGWDWHDDSKNLSAMRIDRNELQEHLERRETCSFETTLAAHAKTYMKILNYAKNKGFKLYLLYVGLSSAELAIKRVKSRVTNGGHGVTEKMIIKRYDRSLNTLHELISEVDFVSLYDNSGDSLVRIYQRIGNRHFMSSELPNWSKEIIAHDNL</sequence>
<reference evidence="1 2" key="1">
    <citation type="submission" date="2016-10" db="EMBL/GenBank/DDBJ databases">
        <title>Complete genomic sequencing of Lactobacillus helveticus LH99 and comparative genome analysis.</title>
        <authorList>
            <person name="Li N."/>
            <person name="You C."/>
            <person name="Liu Z."/>
        </authorList>
    </citation>
    <scope>NUCLEOTIDE SEQUENCE [LARGE SCALE GENOMIC DNA]</scope>
    <source>
        <strain evidence="1 2">LH99</strain>
    </source>
</reference>
<protein>
    <recommendedName>
        <fullName evidence="3">UDP-N-acetylglucosamine kinase</fullName>
    </recommendedName>
</protein>
<evidence type="ECO:0000313" key="2">
    <source>
        <dbReference type="Proteomes" id="UP000267794"/>
    </source>
</evidence>
<dbReference type="Gene3D" id="3.40.50.300">
    <property type="entry name" value="P-loop containing nucleotide triphosphate hydrolases"/>
    <property type="match status" value="1"/>
</dbReference>
<dbReference type="PANTHER" id="PTHR39206">
    <property type="entry name" value="SLL8004 PROTEIN"/>
    <property type="match status" value="1"/>
</dbReference>
<dbReference type="Pfam" id="PF13671">
    <property type="entry name" value="AAA_33"/>
    <property type="match status" value="1"/>
</dbReference>
<dbReference type="PANTHER" id="PTHR39206:SF1">
    <property type="entry name" value="SLL8004 PROTEIN"/>
    <property type="match status" value="1"/>
</dbReference>
<evidence type="ECO:0000313" key="1">
    <source>
        <dbReference type="EMBL" id="AYE61102.1"/>
    </source>
</evidence>
<organism evidence="1 2">
    <name type="scientific">Lactobacillus helveticus</name>
    <name type="common">Lactobacillus suntoryeus</name>
    <dbReference type="NCBI Taxonomy" id="1587"/>
    <lineage>
        <taxon>Bacteria</taxon>
        <taxon>Bacillati</taxon>
        <taxon>Bacillota</taxon>
        <taxon>Bacilli</taxon>
        <taxon>Lactobacillales</taxon>
        <taxon>Lactobacillaceae</taxon>
        <taxon>Lactobacillus</taxon>
    </lineage>
</organism>
<dbReference type="AlphaFoldDB" id="A0A386RCM8"/>
<dbReference type="RefSeq" id="WP_232585852.1">
    <property type="nucleotide sequence ID" value="NZ_CP017982.1"/>
</dbReference>